<keyword evidence="4" id="KW-1133">Transmembrane helix</keyword>
<feature type="transmembrane region" description="Helical" evidence="4">
    <location>
        <begin position="386"/>
        <end position="409"/>
    </location>
</feature>
<organism evidence="5 6">
    <name type="scientific">Rhizophagus clarus</name>
    <dbReference type="NCBI Taxonomy" id="94130"/>
    <lineage>
        <taxon>Eukaryota</taxon>
        <taxon>Fungi</taxon>
        <taxon>Fungi incertae sedis</taxon>
        <taxon>Mucoromycota</taxon>
        <taxon>Glomeromycotina</taxon>
        <taxon>Glomeromycetes</taxon>
        <taxon>Glomerales</taxon>
        <taxon>Glomeraceae</taxon>
        <taxon>Rhizophagus</taxon>
    </lineage>
</organism>
<dbReference type="PANTHER" id="PTHR46093:SF18">
    <property type="entry name" value="FIBRONECTIN TYPE-III DOMAIN-CONTAINING PROTEIN"/>
    <property type="match status" value="1"/>
</dbReference>
<evidence type="ECO:0000256" key="4">
    <source>
        <dbReference type="SAM" id="Phobius"/>
    </source>
</evidence>
<keyword evidence="4" id="KW-0472">Membrane</keyword>
<protein>
    <recommendedName>
        <fullName evidence="7">Galactose oxidase</fullName>
    </recommendedName>
</protein>
<dbReference type="Pfam" id="PF24681">
    <property type="entry name" value="Kelch_KLHDC2_KLHL20_DRC7"/>
    <property type="match status" value="1"/>
</dbReference>
<dbReference type="InterPro" id="IPR015915">
    <property type="entry name" value="Kelch-typ_b-propeller"/>
</dbReference>
<evidence type="ECO:0008006" key="7">
    <source>
        <dbReference type="Google" id="ProtNLM"/>
    </source>
</evidence>
<keyword evidence="1" id="KW-0880">Kelch repeat</keyword>
<evidence type="ECO:0000313" key="5">
    <source>
        <dbReference type="EMBL" id="GBC04954.1"/>
    </source>
</evidence>
<feature type="region of interest" description="Disordered" evidence="3">
    <location>
        <begin position="420"/>
        <end position="446"/>
    </location>
</feature>
<dbReference type="SMART" id="SM00612">
    <property type="entry name" value="Kelch"/>
    <property type="match status" value="2"/>
</dbReference>
<evidence type="ECO:0000256" key="2">
    <source>
        <dbReference type="ARBA" id="ARBA00022737"/>
    </source>
</evidence>
<dbReference type="PANTHER" id="PTHR46093">
    <property type="entry name" value="ACYL-COA-BINDING DOMAIN-CONTAINING PROTEIN 5"/>
    <property type="match status" value="1"/>
</dbReference>
<keyword evidence="2" id="KW-0677">Repeat</keyword>
<dbReference type="Proteomes" id="UP000247702">
    <property type="component" value="Unassembled WGS sequence"/>
</dbReference>
<keyword evidence="4" id="KW-0812">Transmembrane</keyword>
<dbReference type="AlphaFoldDB" id="A0A2Z6RQM7"/>
<dbReference type="SUPFAM" id="SSF117281">
    <property type="entry name" value="Kelch motif"/>
    <property type="match status" value="1"/>
</dbReference>
<sequence length="446" mass="49233">MVYGQKFIPEPHVFHAAVLIDYKIYFIGGNDPNKTDSEQNPEGEIFYFNIDPNDNENLFSWVNIQSQGVKLPHTFSHAADIGGVNQDSIFIIGGAHLDEKDTNYLYRFDTKTNELSVPVIQGMAPPTRMGMKTINYEGKIYTFGGRTFNTDPSKSIYFNQLDILDTINLNWQVGNIVNSPGPLTGYTATLVNGIIYYIGGRSSEYVFPPMTDVCKIFQYDIVGDKWSLKKATTADADTMPGSRTGHSAVLYNGKIYVYGGSYYTSETAFDMPAKETFAMLDVVTLVWSIPPLNGTDIPALAYHTASLKGPAMFISFGAHMESPDTLYQGSNSTYVFFLSEPIIGWGSILLSGTTSQKTSTVMPPSTDTPSSESVSASPQNTMSKSVIVGISVGSVLVVLIIFVVFSIAYKRIKRNQSNIKREFSHPDGQSQIPPDDDKHPSMYLQQ</sequence>
<accession>A0A2Z6RQM7</accession>
<reference evidence="5 6" key="1">
    <citation type="submission" date="2017-11" db="EMBL/GenBank/DDBJ databases">
        <title>The genome of Rhizophagus clarus HR1 reveals common genetic basis of auxotrophy among arbuscular mycorrhizal fungi.</title>
        <authorList>
            <person name="Kobayashi Y."/>
        </authorList>
    </citation>
    <scope>NUCLEOTIDE SEQUENCE [LARGE SCALE GENOMIC DNA]</scope>
    <source>
        <strain evidence="5 6">HR1</strain>
    </source>
</reference>
<proteinExistence type="predicted"/>
<gene>
    <name evidence="5" type="ORF">RclHR1_05970011</name>
</gene>
<feature type="region of interest" description="Disordered" evidence="3">
    <location>
        <begin position="356"/>
        <end position="378"/>
    </location>
</feature>
<dbReference type="Gene3D" id="2.120.10.80">
    <property type="entry name" value="Kelch-type beta propeller"/>
    <property type="match status" value="2"/>
</dbReference>
<dbReference type="InterPro" id="IPR006652">
    <property type="entry name" value="Kelch_1"/>
</dbReference>
<evidence type="ECO:0000256" key="1">
    <source>
        <dbReference type="ARBA" id="ARBA00022441"/>
    </source>
</evidence>
<keyword evidence="6" id="KW-1185">Reference proteome</keyword>
<evidence type="ECO:0000256" key="3">
    <source>
        <dbReference type="SAM" id="MobiDB-lite"/>
    </source>
</evidence>
<dbReference type="EMBL" id="BEXD01003978">
    <property type="protein sequence ID" value="GBC04954.1"/>
    <property type="molecule type" value="Genomic_DNA"/>
</dbReference>
<evidence type="ECO:0000313" key="6">
    <source>
        <dbReference type="Proteomes" id="UP000247702"/>
    </source>
</evidence>
<name>A0A2Z6RQM7_9GLOM</name>
<comment type="caution">
    <text evidence="5">The sequence shown here is derived from an EMBL/GenBank/DDBJ whole genome shotgun (WGS) entry which is preliminary data.</text>
</comment>